<sequence>MPAAWYILSRLSQYVLAAWHILSRLSQIRAGCLAHSLPTVTDTCQLLGTYSPDCHKYVSALVAFSNRLSRRRDTSFQPQLDQVQESARPEKITNQCRTFNTIGERLMVKEESEASVGTRPWTPEGRSLTLSIAFML</sequence>
<dbReference type="AlphaFoldDB" id="A0A4Y2CS65"/>
<keyword evidence="1" id="KW-0732">Signal</keyword>
<dbReference type="EMBL" id="BGPR01000232">
    <property type="protein sequence ID" value="GBM06657.1"/>
    <property type="molecule type" value="Genomic_DNA"/>
</dbReference>
<evidence type="ECO:0000256" key="1">
    <source>
        <dbReference type="SAM" id="SignalP"/>
    </source>
</evidence>
<accession>A0A4Y2CS65</accession>
<evidence type="ECO:0000313" key="3">
    <source>
        <dbReference type="Proteomes" id="UP000499080"/>
    </source>
</evidence>
<gene>
    <name evidence="2" type="ORF">AVEN_190876_1</name>
</gene>
<organism evidence="2 3">
    <name type="scientific">Araneus ventricosus</name>
    <name type="common">Orbweaver spider</name>
    <name type="synonym">Epeira ventricosa</name>
    <dbReference type="NCBI Taxonomy" id="182803"/>
    <lineage>
        <taxon>Eukaryota</taxon>
        <taxon>Metazoa</taxon>
        <taxon>Ecdysozoa</taxon>
        <taxon>Arthropoda</taxon>
        <taxon>Chelicerata</taxon>
        <taxon>Arachnida</taxon>
        <taxon>Araneae</taxon>
        <taxon>Araneomorphae</taxon>
        <taxon>Entelegynae</taxon>
        <taxon>Araneoidea</taxon>
        <taxon>Araneidae</taxon>
        <taxon>Araneus</taxon>
    </lineage>
</organism>
<reference evidence="2 3" key="1">
    <citation type="journal article" date="2019" name="Sci. Rep.">
        <title>Orb-weaving spider Araneus ventricosus genome elucidates the spidroin gene catalogue.</title>
        <authorList>
            <person name="Kono N."/>
            <person name="Nakamura H."/>
            <person name="Ohtoshi R."/>
            <person name="Moran D.A.P."/>
            <person name="Shinohara A."/>
            <person name="Yoshida Y."/>
            <person name="Fujiwara M."/>
            <person name="Mori M."/>
            <person name="Tomita M."/>
            <person name="Arakawa K."/>
        </authorList>
    </citation>
    <scope>NUCLEOTIDE SEQUENCE [LARGE SCALE GENOMIC DNA]</scope>
</reference>
<name>A0A4Y2CS65_ARAVE</name>
<comment type="caution">
    <text evidence="2">The sequence shown here is derived from an EMBL/GenBank/DDBJ whole genome shotgun (WGS) entry which is preliminary data.</text>
</comment>
<dbReference type="Proteomes" id="UP000499080">
    <property type="component" value="Unassembled WGS sequence"/>
</dbReference>
<protein>
    <submittedName>
        <fullName evidence="2">Uncharacterized protein</fullName>
    </submittedName>
</protein>
<proteinExistence type="predicted"/>
<evidence type="ECO:0000313" key="2">
    <source>
        <dbReference type="EMBL" id="GBM06657.1"/>
    </source>
</evidence>
<keyword evidence="3" id="KW-1185">Reference proteome</keyword>
<feature type="chain" id="PRO_5021478428" evidence="1">
    <location>
        <begin position="18"/>
        <end position="136"/>
    </location>
</feature>
<feature type="signal peptide" evidence="1">
    <location>
        <begin position="1"/>
        <end position="17"/>
    </location>
</feature>